<dbReference type="SUPFAM" id="SSF53850">
    <property type="entry name" value="Periplasmic binding protein-like II"/>
    <property type="match status" value="1"/>
</dbReference>
<accession>A0A5R9G7J7</accession>
<proteinExistence type="predicted"/>
<dbReference type="PROSITE" id="PS51257">
    <property type="entry name" value="PROKAR_LIPOPROTEIN"/>
    <property type="match status" value="1"/>
</dbReference>
<name>A0A5R9G7J7_9BACL</name>
<dbReference type="Gene3D" id="3.40.190.10">
    <property type="entry name" value="Periplasmic binding protein-like II"/>
    <property type="match status" value="1"/>
</dbReference>
<feature type="compositionally biased region" description="Low complexity" evidence="1">
    <location>
        <begin position="27"/>
        <end position="38"/>
    </location>
</feature>
<feature type="region of interest" description="Disordered" evidence="1">
    <location>
        <begin position="27"/>
        <end position="58"/>
    </location>
</feature>
<dbReference type="InterPro" id="IPR006059">
    <property type="entry name" value="SBP"/>
</dbReference>
<protein>
    <submittedName>
        <fullName evidence="3">ABC transporter substrate-binding protein</fullName>
    </submittedName>
</protein>
<dbReference type="InterPro" id="IPR050490">
    <property type="entry name" value="Bact_solute-bd_prot1"/>
</dbReference>
<reference evidence="3 4" key="1">
    <citation type="submission" date="2019-05" db="EMBL/GenBank/DDBJ databases">
        <authorList>
            <person name="Narsing Rao M.P."/>
            <person name="Li W.J."/>
        </authorList>
    </citation>
    <scope>NUCLEOTIDE SEQUENCE [LARGE SCALE GENOMIC DNA]</scope>
    <source>
        <strain evidence="3 4">SYSU_K30003</strain>
    </source>
</reference>
<evidence type="ECO:0000256" key="2">
    <source>
        <dbReference type="SAM" id="SignalP"/>
    </source>
</evidence>
<dbReference type="EMBL" id="VCIW01000030">
    <property type="protein sequence ID" value="TLS48713.1"/>
    <property type="molecule type" value="Genomic_DNA"/>
</dbReference>
<dbReference type="Proteomes" id="UP000309676">
    <property type="component" value="Unassembled WGS sequence"/>
</dbReference>
<dbReference type="OrthoDB" id="9769685at2"/>
<feature type="signal peptide" evidence="2">
    <location>
        <begin position="1"/>
        <end position="21"/>
    </location>
</feature>
<comment type="caution">
    <text evidence="3">The sequence shown here is derived from an EMBL/GenBank/DDBJ whole genome shotgun (WGS) entry which is preliminary data.</text>
</comment>
<feature type="chain" id="PRO_5038643942" evidence="2">
    <location>
        <begin position="22"/>
        <end position="457"/>
    </location>
</feature>
<evidence type="ECO:0000313" key="3">
    <source>
        <dbReference type="EMBL" id="TLS48713.1"/>
    </source>
</evidence>
<gene>
    <name evidence="3" type="ORF">FE782_29170</name>
</gene>
<keyword evidence="4" id="KW-1185">Reference proteome</keyword>
<dbReference type="PANTHER" id="PTHR43649:SF12">
    <property type="entry name" value="DIACETYLCHITOBIOSE BINDING PROTEIN DASA"/>
    <property type="match status" value="1"/>
</dbReference>
<organism evidence="3 4">
    <name type="scientific">Paenibacillus antri</name>
    <dbReference type="NCBI Taxonomy" id="2582848"/>
    <lineage>
        <taxon>Bacteria</taxon>
        <taxon>Bacillati</taxon>
        <taxon>Bacillota</taxon>
        <taxon>Bacilli</taxon>
        <taxon>Bacillales</taxon>
        <taxon>Paenibacillaceae</taxon>
        <taxon>Paenibacillus</taxon>
    </lineage>
</organism>
<dbReference type="RefSeq" id="WP_138197881.1">
    <property type="nucleotide sequence ID" value="NZ_VCIW01000030.1"/>
</dbReference>
<keyword evidence="2" id="KW-0732">Signal</keyword>
<dbReference type="Pfam" id="PF13416">
    <property type="entry name" value="SBP_bac_8"/>
    <property type="match status" value="1"/>
</dbReference>
<dbReference type="AlphaFoldDB" id="A0A5R9G7J7"/>
<sequence>MKSRKSSLILLSTTLILSMLAACSGGAANEAPEDNAPPAEKPAEKPAETAAEPPAEAEKEPVTIQFWHIYSDGDMKTMMEEVVNEFEAKNPHITVEELGVSFWDYWTKLTTAVAGGSGPDLALNEIDNVGARAKSGTLVNLDPFISRDNFDTSALFPVLVEQSKYEGASYHMPFETDVRLLYYNKAAFREAGLDPEKPPATWEELASYAEKLTKMNGDLIDRIGFSPALGNMYLWTLAWTNGGDFWDDSLKPTFTKPENVEALQWMADVQAKYGNKAFTAFKSQTGSLGYNPFIAEKVAMIVDNNTLYGDILRNNPNLDFGVAPIPARKSPASWSAGFSLEIIDNKDEARANAAWELMKYLLDKDVQIKMHKVSRGLYSNIAAVSDPQFMSDPIWKTMVGIMDHTRFREYVAASPAWANHIQPQVEAVLLGEMAPEEALKKAQELVETELKNFAATQ</sequence>
<evidence type="ECO:0000256" key="1">
    <source>
        <dbReference type="SAM" id="MobiDB-lite"/>
    </source>
</evidence>
<evidence type="ECO:0000313" key="4">
    <source>
        <dbReference type="Proteomes" id="UP000309676"/>
    </source>
</evidence>
<dbReference type="PANTHER" id="PTHR43649">
    <property type="entry name" value="ARABINOSE-BINDING PROTEIN-RELATED"/>
    <property type="match status" value="1"/>
</dbReference>
<dbReference type="CDD" id="cd14748">
    <property type="entry name" value="PBP2_UgpB"/>
    <property type="match status" value="1"/>
</dbReference>